<dbReference type="EMBL" id="JAWWNJ010000010">
    <property type="protein sequence ID" value="KAK7047021.1"/>
    <property type="molecule type" value="Genomic_DNA"/>
</dbReference>
<gene>
    <name evidence="2" type="ORF">R3P38DRAFT_95642</name>
</gene>
<evidence type="ECO:0000313" key="3">
    <source>
        <dbReference type="Proteomes" id="UP001362999"/>
    </source>
</evidence>
<feature type="transmembrane region" description="Helical" evidence="1">
    <location>
        <begin position="47"/>
        <end position="68"/>
    </location>
</feature>
<sequence>MMKREWSDKLCRSFLFGEMVLSTFIVLLAELVLVFRVWILYHRSKRLQYFLVALVIGEIIASFTVGVYTVKPLRQFVHDGLVLLGCYSLSVPRIFTFYALPPFIMSIIMFTLTAYKCGASIVAFGPRRTPFLAIFMRDGLFWFLAFVVIGIGEIILWPALRPTLAQVPVLPGVAAAAIMSTRVILNVKTMYTETSNVIEDGDATMAMQLQVRRSEGTSRVHWTTNRTEGEE</sequence>
<feature type="transmembrane region" description="Helical" evidence="1">
    <location>
        <begin position="165"/>
        <end position="185"/>
    </location>
</feature>
<feature type="transmembrane region" description="Helical" evidence="1">
    <location>
        <begin position="20"/>
        <end position="41"/>
    </location>
</feature>
<organism evidence="2 3">
    <name type="scientific">Favolaschia claudopus</name>
    <dbReference type="NCBI Taxonomy" id="2862362"/>
    <lineage>
        <taxon>Eukaryota</taxon>
        <taxon>Fungi</taxon>
        <taxon>Dikarya</taxon>
        <taxon>Basidiomycota</taxon>
        <taxon>Agaricomycotina</taxon>
        <taxon>Agaricomycetes</taxon>
        <taxon>Agaricomycetidae</taxon>
        <taxon>Agaricales</taxon>
        <taxon>Marasmiineae</taxon>
        <taxon>Mycenaceae</taxon>
        <taxon>Favolaschia</taxon>
    </lineage>
</organism>
<keyword evidence="1" id="KW-0472">Membrane</keyword>
<keyword evidence="3" id="KW-1185">Reference proteome</keyword>
<keyword evidence="1" id="KW-0812">Transmembrane</keyword>
<proteinExistence type="predicted"/>
<evidence type="ECO:0000256" key="1">
    <source>
        <dbReference type="SAM" id="Phobius"/>
    </source>
</evidence>
<dbReference type="Proteomes" id="UP001362999">
    <property type="component" value="Unassembled WGS sequence"/>
</dbReference>
<accession>A0AAW0D7C0</accession>
<comment type="caution">
    <text evidence="2">The sequence shown here is derived from an EMBL/GenBank/DDBJ whole genome shotgun (WGS) entry which is preliminary data.</text>
</comment>
<reference evidence="2 3" key="1">
    <citation type="journal article" date="2024" name="J Genomics">
        <title>Draft genome sequencing and assembly of Favolaschia claudopus CIRM-BRFM 2984 isolated from oak limbs.</title>
        <authorList>
            <person name="Navarro D."/>
            <person name="Drula E."/>
            <person name="Chaduli D."/>
            <person name="Cazenave R."/>
            <person name="Ahrendt S."/>
            <person name="Wang J."/>
            <person name="Lipzen A."/>
            <person name="Daum C."/>
            <person name="Barry K."/>
            <person name="Grigoriev I.V."/>
            <person name="Favel A."/>
            <person name="Rosso M.N."/>
            <person name="Martin F."/>
        </authorList>
    </citation>
    <scope>NUCLEOTIDE SEQUENCE [LARGE SCALE GENOMIC DNA]</scope>
    <source>
        <strain evidence="2 3">CIRM-BRFM 2984</strain>
    </source>
</reference>
<evidence type="ECO:0000313" key="2">
    <source>
        <dbReference type="EMBL" id="KAK7047021.1"/>
    </source>
</evidence>
<name>A0AAW0D7C0_9AGAR</name>
<feature type="transmembrane region" description="Helical" evidence="1">
    <location>
        <begin position="106"/>
        <end position="127"/>
    </location>
</feature>
<feature type="transmembrane region" description="Helical" evidence="1">
    <location>
        <begin position="139"/>
        <end position="159"/>
    </location>
</feature>
<protein>
    <submittedName>
        <fullName evidence="2">Uncharacterized protein</fullName>
    </submittedName>
</protein>
<dbReference type="AlphaFoldDB" id="A0AAW0D7C0"/>
<keyword evidence="1" id="KW-1133">Transmembrane helix</keyword>